<accession>A0A239T7K4</accession>
<evidence type="ECO:0000313" key="4">
    <source>
        <dbReference type="EMBL" id="SNU93720.1"/>
    </source>
</evidence>
<dbReference type="InterPro" id="IPR052057">
    <property type="entry name" value="IS150/IS1296_orfA-like"/>
</dbReference>
<proteinExistence type="inferred from homology"/>
<evidence type="ECO:0000313" key="5">
    <source>
        <dbReference type="Proteomes" id="UP000215383"/>
    </source>
</evidence>
<sequence length="170" mass="20135">MTKYSNEFKVKAIKMVLKGDSIYHVTKILNMPNTASLCRWIFHYENGGISQLLHKNHKYTPIFKQKVIEYKWLHHLSLNQTAAKFSIPNTGTISTWEKLYSSYGFSGLISKKRGRPSMKKSKSKNKVNKPKKELSYVEKLEQENYQLRMENDLLKKWHALMKQWEKEGRH</sequence>
<dbReference type="InterPro" id="IPR010921">
    <property type="entry name" value="Trp_repressor/repl_initiator"/>
</dbReference>
<dbReference type="Proteomes" id="UP000215383">
    <property type="component" value="Chromosome 1"/>
</dbReference>
<feature type="domain" description="Insertion element IS150 protein InsJ-like helix-turn-helix" evidence="3">
    <location>
        <begin position="63"/>
        <end position="116"/>
    </location>
</feature>
<keyword evidence="5" id="KW-1185">Reference proteome</keyword>
<dbReference type="RefSeq" id="WP_095197666.1">
    <property type="nucleotide sequence ID" value="NZ_LT906446.1"/>
</dbReference>
<feature type="region of interest" description="Disordered" evidence="2">
    <location>
        <begin position="112"/>
        <end position="131"/>
    </location>
</feature>
<evidence type="ECO:0000256" key="2">
    <source>
        <dbReference type="SAM" id="MobiDB-lite"/>
    </source>
</evidence>
<dbReference type="GeneID" id="78506111"/>
<feature type="compositionally biased region" description="Basic residues" evidence="2">
    <location>
        <begin position="112"/>
        <end position="129"/>
    </location>
</feature>
<evidence type="ECO:0000256" key="1">
    <source>
        <dbReference type="ARBA" id="ARBA00038232"/>
    </source>
</evidence>
<organism evidence="4 5">
    <name type="scientific">Megamonas hypermegale</name>
    <dbReference type="NCBI Taxonomy" id="158847"/>
    <lineage>
        <taxon>Bacteria</taxon>
        <taxon>Bacillati</taxon>
        <taxon>Bacillota</taxon>
        <taxon>Negativicutes</taxon>
        <taxon>Selenomonadales</taxon>
        <taxon>Selenomonadaceae</taxon>
        <taxon>Megamonas</taxon>
    </lineage>
</organism>
<dbReference type="SUPFAM" id="SSF48295">
    <property type="entry name" value="TrpR-like"/>
    <property type="match status" value="1"/>
</dbReference>
<dbReference type="GO" id="GO:0043565">
    <property type="term" value="F:sequence-specific DNA binding"/>
    <property type="evidence" value="ECO:0007669"/>
    <property type="project" value="InterPro"/>
</dbReference>
<dbReference type="InterPro" id="IPR055247">
    <property type="entry name" value="InsJ-like_HTH"/>
</dbReference>
<dbReference type="PANTHER" id="PTHR33795:SF1">
    <property type="entry name" value="INSERTION ELEMENT IS150 PROTEIN INSJ"/>
    <property type="match status" value="1"/>
</dbReference>
<name>A0A239T7K4_9FIRM</name>
<dbReference type="InterPro" id="IPR009057">
    <property type="entry name" value="Homeodomain-like_sf"/>
</dbReference>
<protein>
    <recommendedName>
        <fullName evidence="3">Insertion element IS150 protein InsJ-like helix-turn-helix domain-containing protein</fullName>
    </recommendedName>
</protein>
<dbReference type="SUPFAM" id="SSF46689">
    <property type="entry name" value="Homeodomain-like"/>
    <property type="match status" value="1"/>
</dbReference>
<dbReference type="PANTHER" id="PTHR33795">
    <property type="entry name" value="INSERTION ELEMENT IS150 PROTEIN INSJ"/>
    <property type="match status" value="1"/>
</dbReference>
<reference evidence="4 5" key="1">
    <citation type="submission" date="2017-06" db="EMBL/GenBank/DDBJ databases">
        <authorList>
            <consortium name="Pathogen Informatics"/>
        </authorList>
    </citation>
    <scope>NUCLEOTIDE SEQUENCE [LARGE SCALE GENOMIC DNA]</scope>
    <source>
        <strain evidence="4 5">NCTC10570</strain>
    </source>
</reference>
<dbReference type="AlphaFoldDB" id="A0A239T7K4"/>
<dbReference type="Pfam" id="PF13518">
    <property type="entry name" value="HTH_28"/>
    <property type="match status" value="1"/>
</dbReference>
<gene>
    <name evidence="4" type="ORF">SAMEA4364220_00064</name>
</gene>
<comment type="similarity">
    <text evidence="1">Belongs to the IS150/IS1296 orfA family.</text>
</comment>
<evidence type="ECO:0000259" key="3">
    <source>
        <dbReference type="Pfam" id="PF13518"/>
    </source>
</evidence>
<dbReference type="EMBL" id="LT906446">
    <property type="protein sequence ID" value="SNU93720.1"/>
    <property type="molecule type" value="Genomic_DNA"/>
</dbReference>